<comment type="subcellular location">
    <subcellularLocation>
        <location evidence="1">Mitochondrion inner membrane</location>
    </subcellularLocation>
</comment>
<dbReference type="GO" id="GO:0005743">
    <property type="term" value="C:mitochondrial inner membrane"/>
    <property type="evidence" value="ECO:0007669"/>
    <property type="project" value="UniProtKB-SubCell"/>
</dbReference>
<sequence>MLISRAKLNILCFNNFLKLSGKPVNGFKNTCLQKNIPSFILYSQSSCQLSTTAWRYNEKQPPKRENKMQKMVPVTWKSLVTTGIIGAGLLAFMFYVKKEKEIAIQKERQRALGKARIGGTFELVDYNGKQVKSEDFLGQWVLLYFGFTNCPDVCPDELEKMGKVVDIIDGLEKVPNIQPLFITVDPQRDTQKMIKEYVAEFHPKFIGMTGTIEQISQACKAYRVYFSAGPRDEDDDYIVDHTIIIYLINPDGEFVDYYGQTKDAAQVSSSVALNMKKYEQQNKKGLLGNII</sequence>
<evidence type="ECO:0000256" key="2">
    <source>
        <dbReference type="ARBA" id="ARBA00010996"/>
    </source>
</evidence>
<evidence type="ECO:0000256" key="10">
    <source>
        <dbReference type="SAM" id="Phobius"/>
    </source>
</evidence>
<dbReference type="GO" id="GO:0033617">
    <property type="term" value="P:mitochondrial respiratory chain complex IV assembly"/>
    <property type="evidence" value="ECO:0007669"/>
    <property type="project" value="TreeGrafter"/>
</dbReference>
<keyword evidence="4" id="KW-0999">Mitochondrion inner membrane</keyword>
<keyword evidence="5 8" id="KW-0186">Copper</keyword>
<evidence type="ECO:0000259" key="11">
    <source>
        <dbReference type="PROSITE" id="PS51352"/>
    </source>
</evidence>
<keyword evidence="10" id="KW-1133">Transmembrane helix</keyword>
<evidence type="ECO:0000256" key="3">
    <source>
        <dbReference type="ARBA" id="ARBA00022723"/>
    </source>
</evidence>
<dbReference type="Pfam" id="PF02630">
    <property type="entry name" value="SCO1-SenC"/>
    <property type="match status" value="1"/>
</dbReference>
<dbReference type="GO" id="GO:0006878">
    <property type="term" value="P:intracellular copper ion homeostasis"/>
    <property type="evidence" value="ECO:0007669"/>
    <property type="project" value="InterPro"/>
</dbReference>
<evidence type="ECO:0000256" key="4">
    <source>
        <dbReference type="ARBA" id="ARBA00022792"/>
    </source>
</evidence>
<evidence type="ECO:0000313" key="13">
    <source>
        <dbReference type="Proteomes" id="UP001497623"/>
    </source>
</evidence>
<comment type="caution">
    <text evidence="12">The sequence shown here is derived from an EMBL/GenBank/DDBJ whole genome shotgun (WGS) entry which is preliminary data.</text>
</comment>
<feature type="transmembrane region" description="Helical" evidence="10">
    <location>
        <begin position="74"/>
        <end position="96"/>
    </location>
</feature>
<keyword evidence="6" id="KW-0496">Mitochondrion</keyword>
<evidence type="ECO:0000256" key="9">
    <source>
        <dbReference type="PIRSR" id="PIRSR603782-2"/>
    </source>
</evidence>
<dbReference type="PANTHER" id="PTHR12151:SF5">
    <property type="entry name" value="AT19154P"/>
    <property type="match status" value="1"/>
</dbReference>
<dbReference type="AlphaFoldDB" id="A0AAV2RS32"/>
<keyword evidence="10" id="KW-0812">Transmembrane</keyword>
<dbReference type="GO" id="GO:0005507">
    <property type="term" value="F:copper ion binding"/>
    <property type="evidence" value="ECO:0007669"/>
    <property type="project" value="InterPro"/>
</dbReference>
<feature type="domain" description="Thioredoxin" evidence="11">
    <location>
        <begin position="112"/>
        <end position="276"/>
    </location>
</feature>
<dbReference type="FunFam" id="3.40.30.10:FF:000013">
    <property type="entry name" value="Blast:Protein SCO1 homolog, mitochondrial"/>
    <property type="match status" value="1"/>
</dbReference>
<keyword evidence="13" id="KW-1185">Reference proteome</keyword>
<feature type="binding site" evidence="8">
    <location>
        <position position="150"/>
    </location>
    <ligand>
        <name>Cu cation</name>
        <dbReference type="ChEBI" id="CHEBI:23378"/>
    </ligand>
</feature>
<dbReference type="PANTHER" id="PTHR12151">
    <property type="entry name" value="ELECTRON TRANSPORT PROTIN SCO1/SENC FAMILY MEMBER"/>
    <property type="match status" value="1"/>
</dbReference>
<keyword evidence="3 8" id="KW-0479">Metal-binding</keyword>
<evidence type="ECO:0000256" key="6">
    <source>
        <dbReference type="ARBA" id="ARBA00023128"/>
    </source>
</evidence>
<dbReference type="Gene3D" id="3.40.30.10">
    <property type="entry name" value="Glutaredoxin"/>
    <property type="match status" value="1"/>
</dbReference>
<protein>
    <recommendedName>
        <fullName evidence="11">Thioredoxin domain-containing protein</fullName>
    </recommendedName>
</protein>
<comment type="similarity">
    <text evidence="2">Belongs to the SCO1/2 family.</text>
</comment>
<evidence type="ECO:0000256" key="1">
    <source>
        <dbReference type="ARBA" id="ARBA00004273"/>
    </source>
</evidence>
<dbReference type="EMBL" id="CAXKWB010032144">
    <property type="protein sequence ID" value="CAL4140768.1"/>
    <property type="molecule type" value="Genomic_DNA"/>
</dbReference>
<dbReference type="PROSITE" id="PS51352">
    <property type="entry name" value="THIOREDOXIN_2"/>
    <property type="match status" value="1"/>
</dbReference>
<dbReference type="InterPro" id="IPR036249">
    <property type="entry name" value="Thioredoxin-like_sf"/>
</dbReference>
<organism evidence="12 13">
    <name type="scientific">Meganyctiphanes norvegica</name>
    <name type="common">Northern krill</name>
    <name type="synonym">Thysanopoda norvegica</name>
    <dbReference type="NCBI Taxonomy" id="48144"/>
    <lineage>
        <taxon>Eukaryota</taxon>
        <taxon>Metazoa</taxon>
        <taxon>Ecdysozoa</taxon>
        <taxon>Arthropoda</taxon>
        <taxon>Crustacea</taxon>
        <taxon>Multicrustacea</taxon>
        <taxon>Malacostraca</taxon>
        <taxon>Eumalacostraca</taxon>
        <taxon>Eucarida</taxon>
        <taxon>Euphausiacea</taxon>
        <taxon>Euphausiidae</taxon>
        <taxon>Meganyctiphanes</taxon>
    </lineage>
</organism>
<dbReference type="GO" id="GO:0016531">
    <property type="term" value="F:copper chaperone activity"/>
    <property type="evidence" value="ECO:0007669"/>
    <property type="project" value="InterPro"/>
</dbReference>
<proteinExistence type="inferred from homology"/>
<dbReference type="Proteomes" id="UP001497623">
    <property type="component" value="Unassembled WGS sequence"/>
</dbReference>
<feature type="binding site" evidence="8">
    <location>
        <position position="241"/>
    </location>
    <ligand>
        <name>Cu cation</name>
        <dbReference type="ChEBI" id="CHEBI:23378"/>
    </ligand>
</feature>
<evidence type="ECO:0000256" key="8">
    <source>
        <dbReference type="PIRSR" id="PIRSR037736-1"/>
    </source>
</evidence>
<dbReference type="PIRSF" id="PIRSF037736">
    <property type="entry name" value="SCO1"/>
    <property type="match status" value="1"/>
</dbReference>
<gene>
    <name evidence="12" type="ORF">MNOR_LOCUS28716</name>
</gene>
<evidence type="ECO:0000256" key="7">
    <source>
        <dbReference type="ARBA" id="ARBA00023136"/>
    </source>
</evidence>
<name>A0AAV2RS32_MEGNR</name>
<keyword evidence="7 10" id="KW-0472">Membrane</keyword>
<feature type="disulfide bond" description="Redox-active" evidence="9">
    <location>
        <begin position="150"/>
        <end position="154"/>
    </location>
</feature>
<feature type="non-terminal residue" evidence="12">
    <location>
        <position position="291"/>
    </location>
</feature>
<keyword evidence="9" id="KW-1015">Disulfide bond</keyword>
<dbReference type="InterPro" id="IPR017276">
    <property type="entry name" value="Synth_of_cyt-c-oxidase_Sco1/2"/>
</dbReference>
<dbReference type="CDD" id="cd02968">
    <property type="entry name" value="SCO"/>
    <property type="match status" value="1"/>
</dbReference>
<feature type="binding site" evidence="8">
    <location>
        <position position="154"/>
    </location>
    <ligand>
        <name>Cu cation</name>
        <dbReference type="ChEBI" id="CHEBI:23378"/>
    </ligand>
</feature>
<dbReference type="InterPro" id="IPR013766">
    <property type="entry name" value="Thioredoxin_domain"/>
</dbReference>
<dbReference type="InterPro" id="IPR003782">
    <property type="entry name" value="SCO1/SenC"/>
</dbReference>
<reference evidence="12 13" key="1">
    <citation type="submission" date="2024-05" db="EMBL/GenBank/DDBJ databases">
        <authorList>
            <person name="Wallberg A."/>
        </authorList>
    </citation>
    <scope>NUCLEOTIDE SEQUENCE [LARGE SCALE GENOMIC DNA]</scope>
</reference>
<accession>A0AAV2RS32</accession>
<evidence type="ECO:0000313" key="12">
    <source>
        <dbReference type="EMBL" id="CAL4140768.1"/>
    </source>
</evidence>
<evidence type="ECO:0000256" key="5">
    <source>
        <dbReference type="ARBA" id="ARBA00023008"/>
    </source>
</evidence>
<dbReference type="SUPFAM" id="SSF52833">
    <property type="entry name" value="Thioredoxin-like"/>
    <property type="match status" value="1"/>
</dbReference>